<evidence type="ECO:0000313" key="2">
    <source>
        <dbReference type="Proteomes" id="UP000837857"/>
    </source>
</evidence>
<evidence type="ECO:0000313" key="1">
    <source>
        <dbReference type="EMBL" id="CAH2037066.1"/>
    </source>
</evidence>
<organism evidence="1 2">
    <name type="scientific">Iphiclides podalirius</name>
    <name type="common">scarce swallowtail</name>
    <dbReference type="NCBI Taxonomy" id="110791"/>
    <lineage>
        <taxon>Eukaryota</taxon>
        <taxon>Metazoa</taxon>
        <taxon>Ecdysozoa</taxon>
        <taxon>Arthropoda</taxon>
        <taxon>Hexapoda</taxon>
        <taxon>Insecta</taxon>
        <taxon>Pterygota</taxon>
        <taxon>Neoptera</taxon>
        <taxon>Endopterygota</taxon>
        <taxon>Lepidoptera</taxon>
        <taxon>Glossata</taxon>
        <taxon>Ditrysia</taxon>
        <taxon>Papilionoidea</taxon>
        <taxon>Papilionidae</taxon>
        <taxon>Papilioninae</taxon>
        <taxon>Iphiclides</taxon>
    </lineage>
</organism>
<proteinExistence type="predicted"/>
<dbReference type="Proteomes" id="UP000837857">
    <property type="component" value="Chromosome 10"/>
</dbReference>
<name>A0ABN8HR80_9NEOP</name>
<feature type="non-terminal residue" evidence="1">
    <location>
        <position position="1"/>
    </location>
</feature>
<protein>
    <submittedName>
        <fullName evidence="1">Uncharacterized protein</fullName>
    </submittedName>
</protein>
<keyword evidence="2" id="KW-1185">Reference proteome</keyword>
<gene>
    <name evidence="1" type="ORF">IPOD504_LOCUS1004</name>
</gene>
<sequence>MVAQYTLYFSEKSYAMLRWRVGICRRDKNGVGANDSAYYCGPLKDFPFTAPTKEAMDTRLSVRTANDSGRFYLVSSVGFDWALLRIAYVSIVMDKLLSSKE</sequence>
<dbReference type="EMBL" id="OW152822">
    <property type="protein sequence ID" value="CAH2037066.1"/>
    <property type="molecule type" value="Genomic_DNA"/>
</dbReference>
<accession>A0ABN8HR80</accession>
<reference evidence="1" key="1">
    <citation type="submission" date="2022-03" db="EMBL/GenBank/DDBJ databases">
        <authorList>
            <person name="Martin H S."/>
        </authorList>
    </citation>
    <scope>NUCLEOTIDE SEQUENCE</scope>
</reference>